<feature type="domain" description="Acyl-CoA oxidase/dehydrogenase middle" evidence="8">
    <location>
        <begin position="125"/>
        <end position="216"/>
    </location>
</feature>
<evidence type="ECO:0000313" key="11">
    <source>
        <dbReference type="Proteomes" id="UP001235712"/>
    </source>
</evidence>
<evidence type="ECO:0000256" key="3">
    <source>
        <dbReference type="ARBA" id="ARBA00022630"/>
    </source>
</evidence>
<feature type="domain" description="Acyl-CoA dehydrogenase/oxidase N-terminal" evidence="9">
    <location>
        <begin position="35"/>
        <end position="117"/>
    </location>
</feature>
<dbReference type="InterPro" id="IPR036250">
    <property type="entry name" value="AcylCo_DH-like_C"/>
</dbReference>
<dbReference type="CDD" id="cd00567">
    <property type="entry name" value="ACAD"/>
    <property type="match status" value="1"/>
</dbReference>
<dbReference type="PIRSF" id="PIRSF016578">
    <property type="entry name" value="HsaA"/>
    <property type="match status" value="1"/>
</dbReference>
<dbReference type="Gene3D" id="2.40.110.10">
    <property type="entry name" value="Butyryl-CoA Dehydrogenase, subunit A, domain 2"/>
    <property type="match status" value="1"/>
</dbReference>
<dbReference type="Pfam" id="PF02770">
    <property type="entry name" value="Acyl-CoA_dh_M"/>
    <property type="match status" value="1"/>
</dbReference>
<comment type="similarity">
    <text evidence="2 6">Belongs to the acyl-CoA dehydrogenase family.</text>
</comment>
<feature type="domain" description="Acyl-CoA dehydrogenase/oxidase C-terminal" evidence="7">
    <location>
        <begin position="226"/>
        <end position="385"/>
    </location>
</feature>
<dbReference type="InterPro" id="IPR006091">
    <property type="entry name" value="Acyl-CoA_Oxase/DH_mid-dom"/>
</dbReference>
<evidence type="ECO:0000259" key="7">
    <source>
        <dbReference type="Pfam" id="PF00441"/>
    </source>
</evidence>
<dbReference type="InterPro" id="IPR037069">
    <property type="entry name" value="AcylCoA_DH/ox_N_sf"/>
</dbReference>
<proteinExistence type="inferred from homology"/>
<dbReference type="PANTHER" id="PTHR48083">
    <property type="entry name" value="MEDIUM-CHAIN SPECIFIC ACYL-COA DEHYDROGENASE, MITOCHONDRIAL-RELATED"/>
    <property type="match status" value="1"/>
</dbReference>
<dbReference type="InterPro" id="IPR009075">
    <property type="entry name" value="AcylCo_DH/oxidase_C"/>
</dbReference>
<evidence type="ECO:0000313" key="10">
    <source>
        <dbReference type="EMBL" id="MDP9828416.1"/>
    </source>
</evidence>
<dbReference type="InterPro" id="IPR050741">
    <property type="entry name" value="Acyl-CoA_dehydrogenase"/>
</dbReference>
<dbReference type="Gene3D" id="1.20.140.10">
    <property type="entry name" value="Butyryl-CoA Dehydrogenase, subunit A, domain 3"/>
    <property type="match status" value="1"/>
</dbReference>
<evidence type="ECO:0000256" key="1">
    <source>
        <dbReference type="ARBA" id="ARBA00001974"/>
    </source>
</evidence>
<reference evidence="10 11" key="1">
    <citation type="submission" date="2023-07" db="EMBL/GenBank/DDBJ databases">
        <title>Sequencing the genomes of 1000 actinobacteria strains.</title>
        <authorList>
            <person name="Klenk H.-P."/>
        </authorList>
    </citation>
    <scope>NUCLEOTIDE SEQUENCE [LARGE SCALE GENOMIC DNA]</scope>
    <source>
        <strain evidence="10 11">DSM 44388</strain>
    </source>
</reference>
<dbReference type="RefSeq" id="WP_307245575.1">
    <property type="nucleotide sequence ID" value="NZ_JAUSQZ010000001.1"/>
</dbReference>
<keyword evidence="11" id="KW-1185">Reference proteome</keyword>
<dbReference type="Pfam" id="PF00441">
    <property type="entry name" value="Acyl-CoA_dh_1"/>
    <property type="match status" value="1"/>
</dbReference>
<dbReference type="EMBL" id="JAUSQZ010000001">
    <property type="protein sequence ID" value="MDP9828416.1"/>
    <property type="molecule type" value="Genomic_DNA"/>
</dbReference>
<dbReference type="InterPro" id="IPR009100">
    <property type="entry name" value="AcylCoA_DH/oxidase_NM_dom_sf"/>
</dbReference>
<gene>
    <name evidence="10" type="ORF">J2S57_004165</name>
</gene>
<dbReference type="InterPro" id="IPR013786">
    <property type="entry name" value="AcylCoA_DH/ox_N"/>
</dbReference>
<dbReference type="Pfam" id="PF02771">
    <property type="entry name" value="Acyl-CoA_dh_N"/>
    <property type="match status" value="1"/>
</dbReference>
<dbReference type="SUPFAM" id="SSF56645">
    <property type="entry name" value="Acyl-CoA dehydrogenase NM domain-like"/>
    <property type="match status" value="1"/>
</dbReference>
<keyword evidence="3 6" id="KW-0285">Flavoprotein</keyword>
<dbReference type="Proteomes" id="UP001235712">
    <property type="component" value="Unassembled WGS sequence"/>
</dbReference>
<accession>A0ABT9P6V2</accession>
<comment type="caution">
    <text evidence="10">The sequence shown here is derived from an EMBL/GenBank/DDBJ whole genome shotgun (WGS) entry which is preliminary data.</text>
</comment>
<dbReference type="Gene3D" id="1.10.540.10">
    <property type="entry name" value="Acyl-CoA dehydrogenase/oxidase, N-terminal domain"/>
    <property type="match status" value="1"/>
</dbReference>
<keyword evidence="5 6" id="KW-0560">Oxidoreductase</keyword>
<dbReference type="PANTHER" id="PTHR48083:SF2">
    <property type="entry name" value="MEDIUM-CHAIN SPECIFIC ACYL-COA DEHYDROGENASE, MITOCHONDRIAL"/>
    <property type="match status" value="1"/>
</dbReference>
<name>A0ABT9P6V2_9ACTN</name>
<dbReference type="SUPFAM" id="SSF47203">
    <property type="entry name" value="Acyl-CoA dehydrogenase C-terminal domain-like"/>
    <property type="match status" value="1"/>
</dbReference>
<dbReference type="InterPro" id="IPR046373">
    <property type="entry name" value="Acyl-CoA_Oxase/DH_mid-dom_sf"/>
</dbReference>
<protein>
    <submittedName>
        <fullName evidence="10">Alkylation response protein AidB-like acyl-CoA dehydrogenase</fullName>
    </submittedName>
</protein>
<evidence type="ECO:0000256" key="6">
    <source>
        <dbReference type="RuleBase" id="RU362125"/>
    </source>
</evidence>
<evidence type="ECO:0000259" key="9">
    <source>
        <dbReference type="Pfam" id="PF02771"/>
    </source>
</evidence>
<sequence length="394" mass="42428">MTATVAPRALAPEPGRFQDFCAGDLAWAPPADGDTVYDEAHPLWQRFTAAGLANWWLPTRYGGRGLTLGESLEPVAELAYHCPGFAFTAALSILGSRMLELYGNPLVAESFLTEMARDGSFCATLGSETGAGSELARTETTFRRQGERIVLNGSKAFSTNLAAARYYLVLARNETNDKEFAVVLVPAGTPGLTIGPRWRMSGLQGTATSPATLENCSVPAIYSLRGNGLRVLEVGLNGSRILMSAIAVGIARRVRDLGMDYARAKEVAGRPLLQHPVFAARMGQLEADLESMKSVCQRAASDYDALAASSAPAAAFYRHGVIKSAIMAKMHCGQTGWRLVSTASEGFGGLGYTESHPVQRCLRDIRHVSIVEGGDDVLRELMYSRYVKRSSQRG</sequence>
<keyword evidence="4 6" id="KW-0274">FAD</keyword>
<evidence type="ECO:0000256" key="4">
    <source>
        <dbReference type="ARBA" id="ARBA00022827"/>
    </source>
</evidence>
<evidence type="ECO:0000256" key="5">
    <source>
        <dbReference type="ARBA" id="ARBA00023002"/>
    </source>
</evidence>
<evidence type="ECO:0000259" key="8">
    <source>
        <dbReference type="Pfam" id="PF02770"/>
    </source>
</evidence>
<organism evidence="10 11">
    <name type="scientific">Kineosporia succinea</name>
    <dbReference type="NCBI Taxonomy" id="84632"/>
    <lineage>
        <taxon>Bacteria</taxon>
        <taxon>Bacillati</taxon>
        <taxon>Actinomycetota</taxon>
        <taxon>Actinomycetes</taxon>
        <taxon>Kineosporiales</taxon>
        <taxon>Kineosporiaceae</taxon>
        <taxon>Kineosporia</taxon>
    </lineage>
</organism>
<evidence type="ECO:0000256" key="2">
    <source>
        <dbReference type="ARBA" id="ARBA00009347"/>
    </source>
</evidence>
<comment type="cofactor">
    <cofactor evidence="1 6">
        <name>FAD</name>
        <dbReference type="ChEBI" id="CHEBI:57692"/>
    </cofactor>
</comment>